<keyword evidence="7" id="KW-1185">Reference proteome</keyword>
<dbReference type="SMART" id="SM00644">
    <property type="entry name" value="Ami_2"/>
    <property type="match status" value="1"/>
</dbReference>
<accession>A0A073J186</accession>
<comment type="caution">
    <text evidence="6">The sequence shown here is derived from an EMBL/GenBank/DDBJ whole genome shotgun (WGS) entry which is preliminary data.</text>
</comment>
<evidence type="ECO:0000256" key="4">
    <source>
        <dbReference type="ARBA" id="ARBA00023316"/>
    </source>
</evidence>
<organism evidence="6 7">
    <name type="scientific">Pseudosulfitobacter pseudonitzschiae</name>
    <dbReference type="NCBI Taxonomy" id="1402135"/>
    <lineage>
        <taxon>Bacteria</taxon>
        <taxon>Pseudomonadati</taxon>
        <taxon>Pseudomonadota</taxon>
        <taxon>Alphaproteobacteria</taxon>
        <taxon>Rhodobacterales</taxon>
        <taxon>Roseobacteraceae</taxon>
        <taxon>Pseudosulfitobacter</taxon>
    </lineage>
</organism>
<evidence type="ECO:0000256" key="3">
    <source>
        <dbReference type="ARBA" id="ARBA00022801"/>
    </source>
</evidence>
<reference evidence="6 7" key="1">
    <citation type="submission" date="2014-01" db="EMBL/GenBank/DDBJ databases">
        <title>Sulfitobacter sp. H3 (MCCC 1A00686) Genome Sequencing.</title>
        <authorList>
            <person name="Lai Q."/>
            <person name="Hong Z."/>
        </authorList>
    </citation>
    <scope>NUCLEOTIDE SEQUENCE [LARGE SCALE GENOMIC DNA]</scope>
    <source>
        <strain evidence="6 7">H3</strain>
    </source>
</reference>
<keyword evidence="3" id="KW-0378">Hydrolase</keyword>
<dbReference type="GO" id="GO:0008745">
    <property type="term" value="F:N-acetylmuramoyl-L-alanine amidase activity"/>
    <property type="evidence" value="ECO:0007669"/>
    <property type="project" value="UniProtKB-EC"/>
</dbReference>
<evidence type="ECO:0000256" key="1">
    <source>
        <dbReference type="ARBA" id="ARBA00001561"/>
    </source>
</evidence>
<evidence type="ECO:0000259" key="5">
    <source>
        <dbReference type="SMART" id="SM00644"/>
    </source>
</evidence>
<feature type="domain" description="N-acetylmuramoyl-L-alanine amidase" evidence="5">
    <location>
        <begin position="8"/>
        <end position="141"/>
    </location>
</feature>
<dbReference type="GO" id="GO:0019867">
    <property type="term" value="C:outer membrane"/>
    <property type="evidence" value="ECO:0007669"/>
    <property type="project" value="TreeGrafter"/>
</dbReference>
<dbReference type="Pfam" id="PF01510">
    <property type="entry name" value="Amidase_2"/>
    <property type="match status" value="1"/>
</dbReference>
<name>A0A073J186_9RHOB</name>
<dbReference type="GeneID" id="68869331"/>
<dbReference type="SUPFAM" id="SSF55846">
    <property type="entry name" value="N-acetylmuramoyl-L-alanine amidase-like"/>
    <property type="match status" value="1"/>
</dbReference>
<dbReference type="Proteomes" id="UP000027746">
    <property type="component" value="Unassembled WGS sequence"/>
</dbReference>
<dbReference type="GO" id="GO:0009253">
    <property type="term" value="P:peptidoglycan catabolic process"/>
    <property type="evidence" value="ECO:0007669"/>
    <property type="project" value="InterPro"/>
</dbReference>
<dbReference type="PANTHER" id="PTHR30417">
    <property type="entry name" value="N-ACETYLMURAMOYL-L-ALANINE AMIDASE AMID"/>
    <property type="match status" value="1"/>
</dbReference>
<proteinExistence type="predicted"/>
<protein>
    <recommendedName>
        <fullName evidence="2">N-acetylmuramoyl-L-alanine amidase</fullName>
        <ecNumber evidence="2">3.5.1.28</ecNumber>
    </recommendedName>
</protein>
<keyword evidence="4" id="KW-0961">Cell wall biogenesis/degradation</keyword>
<dbReference type="OrthoDB" id="9794842at2"/>
<gene>
    <name evidence="6" type="ORF">SUH3_13435</name>
</gene>
<dbReference type="GO" id="GO:0009254">
    <property type="term" value="P:peptidoglycan turnover"/>
    <property type="evidence" value="ECO:0007669"/>
    <property type="project" value="TreeGrafter"/>
</dbReference>
<dbReference type="EC" id="3.5.1.28" evidence="2"/>
<evidence type="ECO:0000313" key="7">
    <source>
        <dbReference type="Proteomes" id="UP000027746"/>
    </source>
</evidence>
<sequence length="218" mass="23853">MQIHSHPSPNCGPRRDGLVPELVVIHFTAMHSADAALERLCDPQFEVSAHYLIAEDGTVTQLVPEHLRAWHAGAGHWAGRDDVNSRSIGIELDNDGQRPFAEAQMQNLMILLRDILDRWSIPAQGVIGHSDMAPDRKFDPGPHFDWPRLEAAGLAAPRGTGSGPDDPTPETFRAAARAAGYTADVTDDALLNAVRLRYRPNATGPLTPDDYIPLHLAR</sequence>
<dbReference type="Gene3D" id="3.40.80.10">
    <property type="entry name" value="Peptidoglycan recognition protein-like"/>
    <property type="match status" value="1"/>
</dbReference>
<evidence type="ECO:0000313" key="6">
    <source>
        <dbReference type="EMBL" id="KEJ96358.1"/>
    </source>
</evidence>
<dbReference type="AlphaFoldDB" id="A0A073J186"/>
<comment type="catalytic activity">
    <reaction evidence="1">
        <text>Hydrolyzes the link between N-acetylmuramoyl residues and L-amino acid residues in certain cell-wall glycopeptides.</text>
        <dbReference type="EC" id="3.5.1.28"/>
    </reaction>
</comment>
<dbReference type="GO" id="GO:0071555">
    <property type="term" value="P:cell wall organization"/>
    <property type="evidence" value="ECO:0007669"/>
    <property type="project" value="UniProtKB-KW"/>
</dbReference>
<dbReference type="RefSeq" id="WP_037923632.1">
    <property type="nucleotide sequence ID" value="NZ_CP054599.1"/>
</dbReference>
<evidence type="ECO:0000256" key="2">
    <source>
        <dbReference type="ARBA" id="ARBA00011901"/>
    </source>
</evidence>
<dbReference type="PANTHER" id="PTHR30417:SF1">
    <property type="entry name" value="N-ACETYLMURAMOYL-L-ALANINE AMIDASE AMID"/>
    <property type="match status" value="1"/>
</dbReference>
<dbReference type="InterPro" id="IPR036505">
    <property type="entry name" value="Amidase/PGRP_sf"/>
</dbReference>
<dbReference type="CDD" id="cd06583">
    <property type="entry name" value="PGRP"/>
    <property type="match status" value="1"/>
</dbReference>
<dbReference type="InterPro" id="IPR051206">
    <property type="entry name" value="NAMLAA_amidase_2"/>
</dbReference>
<dbReference type="InterPro" id="IPR002502">
    <property type="entry name" value="Amidase_domain"/>
</dbReference>
<dbReference type="EMBL" id="JAMD01000003">
    <property type="protein sequence ID" value="KEJ96358.1"/>
    <property type="molecule type" value="Genomic_DNA"/>
</dbReference>